<dbReference type="InterPro" id="IPR001670">
    <property type="entry name" value="ADH_Fe/GldA"/>
</dbReference>
<comment type="catalytic activity">
    <reaction evidence="7">
        <text>4-hydroxybutanoate + 2-oxoglutarate = (R)-2-hydroxyglutarate + succinate semialdehyde</text>
        <dbReference type="Rhea" id="RHEA:24734"/>
        <dbReference type="ChEBI" id="CHEBI:15801"/>
        <dbReference type="ChEBI" id="CHEBI:16724"/>
        <dbReference type="ChEBI" id="CHEBI:16810"/>
        <dbReference type="ChEBI" id="CHEBI:57706"/>
        <dbReference type="EC" id="1.1.99.24"/>
    </reaction>
</comment>
<dbReference type="RefSeq" id="WP_146811354.1">
    <property type="nucleotide sequence ID" value="NZ_BJXX01000154.1"/>
</dbReference>
<protein>
    <recommendedName>
        <fullName evidence="3">hydroxyacid-oxoacid transhydrogenase</fullName>
        <ecNumber evidence="3">1.1.99.24</ecNumber>
    </recommendedName>
</protein>
<dbReference type="PANTHER" id="PTHR11496:SF102">
    <property type="entry name" value="ALCOHOL DEHYDROGENASE 4"/>
    <property type="match status" value="1"/>
</dbReference>
<proteinExistence type="inferred from homology"/>
<dbReference type="OrthoDB" id="9815791at2"/>
<evidence type="ECO:0000256" key="2">
    <source>
        <dbReference type="ARBA" id="ARBA00010005"/>
    </source>
</evidence>
<feature type="domain" description="Fe-containing alcohol dehydrogenase-like C-terminal" evidence="9">
    <location>
        <begin position="191"/>
        <end position="400"/>
    </location>
</feature>
<comment type="caution">
    <text evidence="10">The sequence shown here is derived from an EMBL/GenBank/DDBJ whole genome shotgun (WGS) entry which is preliminary data.</text>
</comment>
<evidence type="ECO:0000256" key="7">
    <source>
        <dbReference type="ARBA" id="ARBA00049496"/>
    </source>
</evidence>
<evidence type="ECO:0000256" key="4">
    <source>
        <dbReference type="ARBA" id="ARBA00022946"/>
    </source>
</evidence>
<evidence type="ECO:0000259" key="8">
    <source>
        <dbReference type="Pfam" id="PF00465"/>
    </source>
</evidence>
<dbReference type="EC" id="1.1.99.24" evidence="3"/>
<evidence type="ECO:0000256" key="3">
    <source>
        <dbReference type="ARBA" id="ARBA00013182"/>
    </source>
</evidence>
<feature type="domain" description="Alcohol dehydrogenase iron-type/glycerol dehydrogenase GldA" evidence="8">
    <location>
        <begin position="11"/>
        <end position="180"/>
    </location>
</feature>
<dbReference type="GO" id="GO:0004022">
    <property type="term" value="F:alcohol dehydrogenase (NAD+) activity"/>
    <property type="evidence" value="ECO:0007669"/>
    <property type="project" value="InterPro"/>
</dbReference>
<dbReference type="Pfam" id="PF25137">
    <property type="entry name" value="ADH_Fe_C"/>
    <property type="match status" value="1"/>
</dbReference>
<comment type="catalytic activity">
    <reaction evidence="1">
        <text>(S)-3-hydroxybutanoate + 2-oxoglutarate = (R)-2-hydroxyglutarate + acetoacetate</text>
        <dbReference type="Rhea" id="RHEA:23048"/>
        <dbReference type="ChEBI" id="CHEBI:11047"/>
        <dbReference type="ChEBI" id="CHEBI:13705"/>
        <dbReference type="ChEBI" id="CHEBI:15801"/>
        <dbReference type="ChEBI" id="CHEBI:16810"/>
        <dbReference type="EC" id="1.1.99.24"/>
    </reaction>
</comment>
<organism evidence="10 11">
    <name type="scientific">Aneurinibacillus danicus</name>
    <dbReference type="NCBI Taxonomy" id="267746"/>
    <lineage>
        <taxon>Bacteria</taxon>
        <taxon>Bacillati</taxon>
        <taxon>Bacillota</taxon>
        <taxon>Bacilli</taxon>
        <taxon>Bacillales</taxon>
        <taxon>Paenibacillaceae</taxon>
        <taxon>Aneurinibacillus group</taxon>
        <taxon>Aneurinibacillus</taxon>
    </lineage>
</organism>
<evidence type="ECO:0000259" key="9">
    <source>
        <dbReference type="Pfam" id="PF25137"/>
    </source>
</evidence>
<gene>
    <name evidence="10" type="ORF">ADA01nite_33030</name>
</gene>
<dbReference type="InterPro" id="IPR039697">
    <property type="entry name" value="Alcohol_dehydrogenase_Fe"/>
</dbReference>
<accession>A0A511VE47</accession>
<comment type="similarity">
    <text evidence="2">Belongs to the iron-containing alcohol dehydrogenase family. Hydroxyacid-oxoacid transhydrogenase subfamily.</text>
</comment>
<dbReference type="PANTHER" id="PTHR11496">
    <property type="entry name" value="ALCOHOL DEHYDROGENASE"/>
    <property type="match status" value="1"/>
</dbReference>
<dbReference type="GO" id="GO:0046872">
    <property type="term" value="F:metal ion binding"/>
    <property type="evidence" value="ECO:0007669"/>
    <property type="project" value="InterPro"/>
</dbReference>
<evidence type="ECO:0000313" key="10">
    <source>
        <dbReference type="EMBL" id="GEN35843.1"/>
    </source>
</evidence>
<dbReference type="Gene3D" id="3.40.50.1970">
    <property type="match status" value="1"/>
</dbReference>
<evidence type="ECO:0000256" key="5">
    <source>
        <dbReference type="ARBA" id="ARBA00023002"/>
    </source>
</evidence>
<dbReference type="FunFam" id="3.40.50.1970:FF:000003">
    <property type="entry name" value="Alcohol dehydrogenase, iron-containing"/>
    <property type="match status" value="1"/>
</dbReference>
<dbReference type="InterPro" id="IPR042157">
    <property type="entry name" value="HOT"/>
</dbReference>
<dbReference type="InterPro" id="IPR018211">
    <property type="entry name" value="ADH_Fe_CS"/>
</dbReference>
<reference evidence="10 11" key="1">
    <citation type="submission" date="2019-07" db="EMBL/GenBank/DDBJ databases">
        <title>Whole genome shotgun sequence of Aneurinibacillus danicus NBRC 102444.</title>
        <authorList>
            <person name="Hosoyama A."/>
            <person name="Uohara A."/>
            <person name="Ohji S."/>
            <person name="Ichikawa N."/>
        </authorList>
    </citation>
    <scope>NUCLEOTIDE SEQUENCE [LARGE SCALE GENOMIC DNA]</scope>
    <source>
        <strain evidence="10 11">NBRC 102444</strain>
    </source>
</reference>
<dbReference type="EMBL" id="BJXX01000154">
    <property type="protein sequence ID" value="GEN35843.1"/>
    <property type="molecule type" value="Genomic_DNA"/>
</dbReference>
<keyword evidence="6" id="KW-0520">NAD</keyword>
<dbReference type="Gene3D" id="1.20.1090.10">
    <property type="entry name" value="Dehydroquinate synthase-like - alpha domain"/>
    <property type="match status" value="1"/>
</dbReference>
<sequence length="401" mass="42416">MRNTWEFYSTERIVFGNGAINQLDAILQRIGAKNVLLITDPGIVKAGIADRVVSLLKDANYQVIVYDNVVPEPPVSSAIECYEFARSQMETDAIIGLGGGSSIDMAKIAALLVKYGGHPLDYYGGENQIPGPIAPLIAIPTTAGTGSEVTSVAVLTDTENNIKAGISDNYLRPAVALLDPELTVGLPPYVTACSGIDALSHAVEAYTAKDFKYIQAEGPILFQGSLPISDALALHAIKLIAQNLTLAVQQGSNLEARGNMLIGSLLAGMAFSNAGTALAHALAYPIGGLVKSPHGETTGLLLPYVMQYNAATETEKLGAVAEAFGVQTEGLSAKEKAWAAADAVFELLEDIGLPTRLSQIGIKEEDLPGIAEKSLEIARLVRNNPRVPTQKGLEELLRRAL</sequence>
<dbReference type="SUPFAM" id="SSF56796">
    <property type="entry name" value="Dehydroquinate synthase-like"/>
    <property type="match status" value="1"/>
</dbReference>
<dbReference type="Proteomes" id="UP000321157">
    <property type="component" value="Unassembled WGS sequence"/>
</dbReference>
<keyword evidence="11" id="KW-1185">Reference proteome</keyword>
<dbReference type="Pfam" id="PF00465">
    <property type="entry name" value="Fe-ADH"/>
    <property type="match status" value="1"/>
</dbReference>
<dbReference type="GO" id="GO:0047988">
    <property type="term" value="F:hydroxyacid-oxoacid transhydrogenase activity"/>
    <property type="evidence" value="ECO:0007669"/>
    <property type="project" value="UniProtKB-EC"/>
</dbReference>
<dbReference type="PROSITE" id="PS00913">
    <property type="entry name" value="ADH_IRON_1"/>
    <property type="match status" value="1"/>
</dbReference>
<evidence type="ECO:0000256" key="6">
    <source>
        <dbReference type="ARBA" id="ARBA00023027"/>
    </source>
</evidence>
<dbReference type="CDD" id="cd08190">
    <property type="entry name" value="HOT"/>
    <property type="match status" value="1"/>
</dbReference>
<dbReference type="AlphaFoldDB" id="A0A511VE47"/>
<evidence type="ECO:0000256" key="1">
    <source>
        <dbReference type="ARBA" id="ARBA00000813"/>
    </source>
</evidence>
<keyword evidence="5" id="KW-0560">Oxidoreductase</keyword>
<evidence type="ECO:0000313" key="11">
    <source>
        <dbReference type="Proteomes" id="UP000321157"/>
    </source>
</evidence>
<name>A0A511VE47_9BACL</name>
<keyword evidence="4" id="KW-0809">Transit peptide</keyword>
<dbReference type="InterPro" id="IPR056798">
    <property type="entry name" value="ADH_Fe_C"/>
</dbReference>
<dbReference type="FunFam" id="1.20.1090.10:FF:000001">
    <property type="entry name" value="Aldehyde-alcohol dehydrogenase"/>
    <property type="match status" value="1"/>
</dbReference>